<dbReference type="AlphaFoldDB" id="A0A0P1GGR2"/>
<evidence type="ECO:0000313" key="1">
    <source>
        <dbReference type="EMBL" id="CUH81094.1"/>
    </source>
</evidence>
<sequence>MPRSNSLRAHARRGRPSLSFSRAYRSVISLWDQCRNRRHLRRALRQLRFAPDEALRDAGWSREDLLQEIAKPCWRA</sequence>
<reference evidence="1 2" key="1">
    <citation type="submission" date="2015-09" db="EMBL/GenBank/DDBJ databases">
        <authorList>
            <consortium name="Swine Surveillance"/>
        </authorList>
    </citation>
    <scope>NUCLEOTIDE SEQUENCE [LARGE SCALE GENOMIC DNA]</scope>
    <source>
        <strain evidence="1 2">CECT 7557</strain>
    </source>
</reference>
<dbReference type="Proteomes" id="UP000052022">
    <property type="component" value="Unassembled WGS sequence"/>
</dbReference>
<organism evidence="1 2">
    <name type="scientific">Tritonibacter multivorans</name>
    <dbReference type="NCBI Taxonomy" id="928856"/>
    <lineage>
        <taxon>Bacteria</taxon>
        <taxon>Pseudomonadati</taxon>
        <taxon>Pseudomonadota</taxon>
        <taxon>Alphaproteobacteria</taxon>
        <taxon>Rhodobacterales</taxon>
        <taxon>Paracoccaceae</taxon>
        <taxon>Tritonibacter</taxon>
    </lineage>
</organism>
<gene>
    <name evidence="1" type="ORF">TRM7557_03236</name>
</gene>
<dbReference type="EMBL" id="CYSD01000042">
    <property type="protein sequence ID" value="CUH81094.1"/>
    <property type="molecule type" value="Genomic_DNA"/>
</dbReference>
<keyword evidence="2" id="KW-1185">Reference proteome</keyword>
<protein>
    <recommendedName>
        <fullName evidence="3">DUF1127 domain-containing protein</fullName>
    </recommendedName>
</protein>
<evidence type="ECO:0008006" key="3">
    <source>
        <dbReference type="Google" id="ProtNLM"/>
    </source>
</evidence>
<dbReference type="STRING" id="928856.SAMN04488049_10272"/>
<accession>A0A0P1GGR2</accession>
<proteinExistence type="predicted"/>
<evidence type="ECO:0000313" key="2">
    <source>
        <dbReference type="Proteomes" id="UP000052022"/>
    </source>
</evidence>
<name>A0A0P1GGR2_9RHOB</name>
<dbReference type="RefSeq" id="WP_058291239.1">
    <property type="nucleotide sequence ID" value="NZ_CYSD01000042.1"/>
</dbReference>